<reference evidence="2" key="1">
    <citation type="submission" date="2016-10" db="EMBL/GenBank/DDBJ databases">
        <authorList>
            <person name="Varghese N."/>
            <person name="Submissions S."/>
        </authorList>
    </citation>
    <scope>NUCLEOTIDE SEQUENCE [LARGE SCALE GENOMIC DNA]</scope>
    <source>
        <strain evidence="2">Nm69</strain>
    </source>
</reference>
<dbReference type="STRING" id="52441.SAMN05216302_100419"/>
<keyword evidence="2" id="KW-1185">Reference proteome</keyword>
<dbReference type="Proteomes" id="UP000199533">
    <property type="component" value="Unassembled WGS sequence"/>
</dbReference>
<proteinExistence type="predicted"/>
<gene>
    <name evidence="1" type="ORF">SAMN05216302_100419</name>
</gene>
<name>A0A1I3YJ22_9PROT</name>
<evidence type="ECO:0000313" key="2">
    <source>
        <dbReference type="Proteomes" id="UP000199533"/>
    </source>
</evidence>
<accession>A0A1I3YJ22</accession>
<protein>
    <submittedName>
        <fullName evidence="1">Uncharacterized protein</fullName>
    </submittedName>
</protein>
<evidence type="ECO:0000313" key="1">
    <source>
        <dbReference type="EMBL" id="SFK31825.1"/>
    </source>
</evidence>
<dbReference type="EMBL" id="FOSP01000004">
    <property type="protein sequence ID" value="SFK31825.1"/>
    <property type="molecule type" value="Genomic_DNA"/>
</dbReference>
<sequence>MLSETISRLLRKLSALTLRLQLHRKVVFNGLSGRVEA</sequence>
<dbReference type="AlphaFoldDB" id="A0A1I3YJ22"/>
<organism evidence="1 2">
    <name type="scientific">Nitrosomonas aestuarii</name>
    <dbReference type="NCBI Taxonomy" id="52441"/>
    <lineage>
        <taxon>Bacteria</taxon>
        <taxon>Pseudomonadati</taxon>
        <taxon>Pseudomonadota</taxon>
        <taxon>Betaproteobacteria</taxon>
        <taxon>Nitrosomonadales</taxon>
        <taxon>Nitrosomonadaceae</taxon>
        <taxon>Nitrosomonas</taxon>
    </lineage>
</organism>